<dbReference type="PIRSF" id="PIRSF028977">
    <property type="entry name" value="Nucleolar_complex_p3"/>
    <property type="match status" value="1"/>
</dbReference>
<dbReference type="GeneID" id="43583126"/>
<dbReference type="InterPro" id="IPR016903">
    <property type="entry name" value="Nucleolar_cplx-assoc_3"/>
</dbReference>
<dbReference type="InterPro" id="IPR011501">
    <property type="entry name" value="Noc3_N"/>
</dbReference>
<proteinExistence type="inferred from homology"/>
<feature type="compositionally biased region" description="Acidic residues" evidence="7">
    <location>
        <begin position="35"/>
        <end position="45"/>
    </location>
</feature>
<keyword evidence="4" id="KW-0539">Nucleus</keyword>
<evidence type="ECO:0000313" key="11">
    <source>
        <dbReference type="Proteomes" id="UP000398389"/>
    </source>
</evidence>
<dbReference type="Pfam" id="PF07540">
    <property type="entry name" value="NOC3p"/>
    <property type="match status" value="1"/>
</dbReference>
<evidence type="ECO:0000256" key="4">
    <source>
        <dbReference type="ARBA" id="ARBA00023242"/>
    </source>
</evidence>
<feature type="domain" description="CCAAT-binding factor" evidence="8">
    <location>
        <begin position="492"/>
        <end position="685"/>
    </location>
</feature>
<dbReference type="InterPro" id="IPR005612">
    <property type="entry name" value="CCAAT-binding_factor"/>
</dbReference>
<keyword evidence="3 6" id="KW-0175">Coiled coil</keyword>
<feature type="compositionally biased region" description="Basic and acidic residues" evidence="7">
    <location>
        <begin position="46"/>
        <end position="76"/>
    </location>
</feature>
<comment type="function">
    <text evidence="5">Required for synthesis of 60S ribosomal subunits and the transport of pre-ribosomes from the nucleoplasm to the cytoplasm.</text>
</comment>
<dbReference type="AlphaFoldDB" id="A0A5E8C1A3"/>
<feature type="compositionally biased region" description="Acidic residues" evidence="7">
    <location>
        <begin position="98"/>
        <end position="117"/>
    </location>
</feature>
<reference evidence="10 11" key="1">
    <citation type="submission" date="2019-09" db="EMBL/GenBank/DDBJ databases">
        <authorList>
            <person name="Brejova B."/>
        </authorList>
    </citation>
    <scope>NUCLEOTIDE SEQUENCE [LARGE SCALE GENOMIC DNA]</scope>
</reference>
<dbReference type="GO" id="GO:0006270">
    <property type="term" value="P:DNA replication initiation"/>
    <property type="evidence" value="ECO:0007669"/>
    <property type="project" value="TreeGrafter"/>
</dbReference>
<comment type="subcellular location">
    <subcellularLocation>
        <location evidence="1 5">Nucleus</location>
        <location evidence="1 5">Nucleolus</location>
    </subcellularLocation>
</comment>
<dbReference type="PANTHER" id="PTHR14428:SF5">
    <property type="entry name" value="NUCLEOLAR COMPLEX PROTEIN 3 HOMOLOG"/>
    <property type="match status" value="1"/>
</dbReference>
<evidence type="ECO:0000313" key="10">
    <source>
        <dbReference type="EMBL" id="VVT54885.1"/>
    </source>
</evidence>
<evidence type="ECO:0000259" key="9">
    <source>
        <dbReference type="Pfam" id="PF07540"/>
    </source>
</evidence>
<dbReference type="PANTHER" id="PTHR14428">
    <property type="entry name" value="NUCLEOLAR COMPLEX PROTEIN 3"/>
    <property type="match status" value="1"/>
</dbReference>
<dbReference type="Pfam" id="PF03914">
    <property type="entry name" value="CBF"/>
    <property type="match status" value="1"/>
</dbReference>
<evidence type="ECO:0000256" key="6">
    <source>
        <dbReference type="SAM" id="Coils"/>
    </source>
</evidence>
<keyword evidence="11" id="KW-1185">Reference proteome</keyword>
<feature type="region of interest" description="Disordered" evidence="7">
    <location>
        <begin position="1"/>
        <end position="127"/>
    </location>
</feature>
<keyword evidence="5" id="KW-0690">Ribosome biogenesis</keyword>
<dbReference type="GO" id="GO:0003682">
    <property type="term" value="F:chromatin binding"/>
    <property type="evidence" value="ECO:0007669"/>
    <property type="project" value="TreeGrafter"/>
</dbReference>
<feature type="compositionally biased region" description="Basic and acidic residues" evidence="7">
    <location>
        <begin position="10"/>
        <end position="26"/>
    </location>
</feature>
<evidence type="ECO:0000256" key="1">
    <source>
        <dbReference type="ARBA" id="ARBA00004604"/>
    </source>
</evidence>
<evidence type="ECO:0000259" key="8">
    <source>
        <dbReference type="Pfam" id="PF03914"/>
    </source>
</evidence>
<organism evidence="10 11">
    <name type="scientific">Magnusiomyces paraingens</name>
    <dbReference type="NCBI Taxonomy" id="2606893"/>
    <lineage>
        <taxon>Eukaryota</taxon>
        <taxon>Fungi</taxon>
        <taxon>Dikarya</taxon>
        <taxon>Ascomycota</taxon>
        <taxon>Saccharomycotina</taxon>
        <taxon>Dipodascomycetes</taxon>
        <taxon>Dipodascales</taxon>
        <taxon>Dipodascaceae</taxon>
        <taxon>Magnusiomyces</taxon>
    </lineage>
</organism>
<evidence type="ECO:0000256" key="7">
    <source>
        <dbReference type="SAM" id="MobiDB-lite"/>
    </source>
</evidence>
<evidence type="ECO:0000256" key="5">
    <source>
        <dbReference type="PIRNR" id="PIRNR028977"/>
    </source>
</evidence>
<sequence length="697" mass="79707">MTKRSRSAKKTLEKRAKVKSDQDDKLFSSWSSFNDADESQDEIEDYELKPRQFKADPNDDEKDFERLPIKSSDGKIHRVVTSDPTLKKQDIKHKKKDDEEEEQEDEKEEQEEDNEEQEQQKQIPQISEREELLKAQEKIAEVAELVTEDPEENIGLLRDLRDIIDKAQYPKVKQITILSLVPIFKGLIPGYRIRPLTELEKNAKATKEVKRLRNFEETLVSQYRDYVDLLSVLSRKGSKTHAPRNDSNPEYMLGGAALRAACEMLLAAAHFNFRTKLIEIVVDKLSRKQDATLDGKSFAQAVKTIQEVFKADEEGHVSNEVVRLLSKMIKARKFKVHEVIIETLLYLRLLTELGGVVKAGLNGIEKDDDDAPKIKKKDRVHLSKRERKIRKENKAIEEEIRKTEATISAQERERIQSETLKTVFVIYFNILKERVAAPLMAVTLEGLAKFAHLINAEFFGDLLEVLRELILERQTWDINGELKFKESTTREALLCIVTAFALLSGQSSKNVGESMNLDLTFFINHFYSSLYAIGLNPDVEYAAGKTLRLEDPLLLKKVRQDDDCEYLPKKVNVATEMEMVVKSFDFVFFKNRAANTLRAEAFAKRLMISGLHMPEKSSLAALKTLAKMTRRYAVLGGLYSTEDRITNGVFRMDIDEPEHSNPEAATLWETVLLEKHYCPKVAKAASLVPKVSLGISK</sequence>
<feature type="domain" description="Nucleolar complex-associated protein 3 N-terminal" evidence="9">
    <location>
        <begin position="134"/>
        <end position="226"/>
    </location>
</feature>
<evidence type="ECO:0000256" key="3">
    <source>
        <dbReference type="ARBA" id="ARBA00023054"/>
    </source>
</evidence>
<gene>
    <name evidence="10" type="ORF">SAPINGB_P004311</name>
</gene>
<dbReference type="OrthoDB" id="10263597at2759"/>
<dbReference type="GO" id="GO:0005730">
    <property type="term" value="C:nucleolus"/>
    <property type="evidence" value="ECO:0007669"/>
    <property type="project" value="UniProtKB-SubCell"/>
</dbReference>
<dbReference type="EMBL" id="CABVLU010000003">
    <property type="protein sequence ID" value="VVT54885.1"/>
    <property type="molecule type" value="Genomic_DNA"/>
</dbReference>
<dbReference type="RefSeq" id="XP_031854917.1">
    <property type="nucleotide sequence ID" value="XM_031999026.1"/>
</dbReference>
<evidence type="ECO:0000256" key="2">
    <source>
        <dbReference type="ARBA" id="ARBA00007797"/>
    </source>
</evidence>
<dbReference type="GO" id="GO:0042254">
    <property type="term" value="P:ribosome biogenesis"/>
    <property type="evidence" value="ECO:0007669"/>
    <property type="project" value="UniProtKB-KW"/>
</dbReference>
<protein>
    <recommendedName>
        <fullName evidence="5">Nucleolar complex-associated protein 3</fullName>
    </recommendedName>
</protein>
<comment type="similarity">
    <text evidence="2 5">Belongs to the CBF/MAK21 family.</text>
</comment>
<accession>A0A5E8C1A3</accession>
<feature type="coiled-coil region" evidence="6">
    <location>
        <begin position="382"/>
        <end position="413"/>
    </location>
</feature>
<dbReference type="Proteomes" id="UP000398389">
    <property type="component" value="Unassembled WGS sequence"/>
</dbReference>
<name>A0A5E8C1A3_9ASCO</name>